<dbReference type="InterPro" id="IPR006171">
    <property type="entry name" value="TOPRIM_dom"/>
</dbReference>
<dbReference type="InterPro" id="IPR037068">
    <property type="entry name" value="DNA_primase_core_N_sf"/>
</dbReference>
<dbReference type="InterPro" id="IPR006295">
    <property type="entry name" value="DNA_primase_DnaG"/>
</dbReference>
<evidence type="ECO:0000256" key="13">
    <source>
        <dbReference type="PIRNR" id="PIRNR002811"/>
    </source>
</evidence>
<dbReference type="RefSeq" id="WP_380426422.1">
    <property type="nucleotide sequence ID" value="NZ_JBHRZV010000045.1"/>
</dbReference>
<evidence type="ECO:0000256" key="12">
    <source>
        <dbReference type="HAMAP-Rule" id="MF_00974"/>
    </source>
</evidence>
<evidence type="ECO:0000256" key="3">
    <source>
        <dbReference type="ARBA" id="ARBA00022679"/>
    </source>
</evidence>
<evidence type="ECO:0000256" key="7">
    <source>
        <dbReference type="ARBA" id="ARBA00022771"/>
    </source>
</evidence>
<dbReference type="HAMAP" id="MF_00974">
    <property type="entry name" value="DNA_primase_DnaG"/>
    <property type="match status" value="1"/>
</dbReference>
<dbReference type="SUPFAM" id="SSF57783">
    <property type="entry name" value="Zinc beta-ribbon"/>
    <property type="match status" value="1"/>
</dbReference>
<dbReference type="InterPro" id="IPR034151">
    <property type="entry name" value="TOPRIM_DnaG_bac"/>
</dbReference>
<dbReference type="Gene3D" id="3.40.1360.10">
    <property type="match status" value="1"/>
</dbReference>
<keyword evidence="3 12" id="KW-0808">Transferase</keyword>
<dbReference type="InterPro" id="IPR013264">
    <property type="entry name" value="DNAG_N"/>
</dbReference>
<keyword evidence="2 12" id="KW-0639">Primosome</keyword>
<dbReference type="InterPro" id="IPR002694">
    <property type="entry name" value="Znf_CHC2"/>
</dbReference>
<dbReference type="Gene3D" id="3.90.980.10">
    <property type="entry name" value="DNA primase, catalytic core, N-terminal domain"/>
    <property type="match status" value="1"/>
</dbReference>
<dbReference type="NCBIfam" id="TIGR01391">
    <property type="entry name" value="dnaG"/>
    <property type="match status" value="1"/>
</dbReference>
<keyword evidence="11 12" id="KW-0804">Transcription</keyword>
<proteinExistence type="inferred from homology"/>
<dbReference type="PANTHER" id="PTHR30313">
    <property type="entry name" value="DNA PRIMASE"/>
    <property type="match status" value="1"/>
</dbReference>
<comment type="function">
    <text evidence="12 13">RNA polymerase that catalyzes the synthesis of short RNA molecules used as primers for DNA polymerase during DNA replication.</text>
</comment>
<dbReference type="InterPro" id="IPR036977">
    <property type="entry name" value="DNA_primase_Znf_CHC2"/>
</dbReference>
<dbReference type="Pfam" id="PF01807">
    <property type="entry name" value="Zn_ribbon_DnaG"/>
    <property type="match status" value="1"/>
</dbReference>
<evidence type="ECO:0000256" key="2">
    <source>
        <dbReference type="ARBA" id="ARBA00022515"/>
    </source>
</evidence>
<dbReference type="InterPro" id="IPR030846">
    <property type="entry name" value="DnaG_bac"/>
</dbReference>
<dbReference type="SMART" id="SM00400">
    <property type="entry name" value="ZnF_CHCC"/>
    <property type="match status" value="1"/>
</dbReference>
<comment type="cofactor">
    <cofactor evidence="12 13">
        <name>Zn(2+)</name>
        <dbReference type="ChEBI" id="CHEBI:29105"/>
    </cofactor>
    <text evidence="12 13">Binds 1 zinc ion per monomer.</text>
</comment>
<comment type="subunit">
    <text evidence="12">Monomer. Interacts with DnaB.</text>
</comment>
<comment type="similarity">
    <text evidence="12 13">Belongs to the DnaG primase family.</text>
</comment>
<evidence type="ECO:0000256" key="1">
    <source>
        <dbReference type="ARBA" id="ARBA00022478"/>
    </source>
</evidence>
<dbReference type="EMBL" id="JBHRZV010000045">
    <property type="protein sequence ID" value="MFC3928100.1"/>
    <property type="molecule type" value="Genomic_DNA"/>
</dbReference>
<keyword evidence="6 12" id="KW-0479">Metal-binding</keyword>
<feature type="domain" description="Toprim" evidence="14">
    <location>
        <begin position="270"/>
        <end position="351"/>
    </location>
</feature>
<keyword evidence="7 12" id="KW-0863">Zinc-finger</keyword>
<dbReference type="PANTHER" id="PTHR30313:SF2">
    <property type="entry name" value="DNA PRIMASE"/>
    <property type="match status" value="1"/>
</dbReference>
<dbReference type="CDD" id="cd03364">
    <property type="entry name" value="TOPRIM_DnaG_primases"/>
    <property type="match status" value="1"/>
</dbReference>
<dbReference type="Gene3D" id="3.90.580.10">
    <property type="entry name" value="Zinc finger, CHC2-type domain"/>
    <property type="match status" value="1"/>
</dbReference>
<dbReference type="EC" id="2.7.7.101" evidence="12"/>
<evidence type="ECO:0000313" key="15">
    <source>
        <dbReference type="EMBL" id="MFC3928100.1"/>
    </source>
</evidence>
<evidence type="ECO:0000256" key="6">
    <source>
        <dbReference type="ARBA" id="ARBA00022723"/>
    </source>
</evidence>
<reference evidence="16" key="1">
    <citation type="journal article" date="2019" name="Int. J. Syst. Evol. Microbiol.">
        <title>The Global Catalogue of Microorganisms (GCM) 10K type strain sequencing project: providing services to taxonomists for standard genome sequencing and annotation.</title>
        <authorList>
            <consortium name="The Broad Institute Genomics Platform"/>
            <consortium name="The Broad Institute Genome Sequencing Center for Infectious Disease"/>
            <person name="Wu L."/>
            <person name="Ma J."/>
        </authorList>
    </citation>
    <scope>NUCLEOTIDE SEQUENCE [LARGE SCALE GENOMIC DNA]</scope>
    <source>
        <strain evidence="16">CCUG 67170</strain>
    </source>
</reference>
<keyword evidence="16" id="KW-1185">Reference proteome</keyword>
<evidence type="ECO:0000313" key="16">
    <source>
        <dbReference type="Proteomes" id="UP001595807"/>
    </source>
</evidence>
<dbReference type="PIRSF" id="PIRSF002811">
    <property type="entry name" value="DnaG"/>
    <property type="match status" value="1"/>
</dbReference>
<name>A0ABV8CVH7_9STRE</name>
<evidence type="ECO:0000259" key="14">
    <source>
        <dbReference type="PROSITE" id="PS50880"/>
    </source>
</evidence>
<gene>
    <name evidence="12 15" type="primary">dnaG</name>
    <name evidence="15" type="ORF">ACFORF_05890</name>
</gene>
<protein>
    <recommendedName>
        <fullName evidence="12 13">DNA primase</fullName>
        <ecNumber evidence="12">2.7.7.101</ecNumber>
    </recommendedName>
</protein>
<evidence type="ECO:0000256" key="5">
    <source>
        <dbReference type="ARBA" id="ARBA00022705"/>
    </source>
</evidence>
<dbReference type="Pfam" id="PF08275">
    <property type="entry name" value="DNAG_N"/>
    <property type="match status" value="1"/>
</dbReference>
<accession>A0ABV8CVH7</accession>
<keyword evidence="4 12" id="KW-0548">Nucleotidyltransferase</keyword>
<dbReference type="SMART" id="SM00493">
    <property type="entry name" value="TOPRIM"/>
    <property type="match status" value="1"/>
</dbReference>
<feature type="zinc finger region" description="CHC2-type" evidence="12">
    <location>
        <begin position="47"/>
        <end position="71"/>
    </location>
</feature>
<dbReference type="InterPro" id="IPR050219">
    <property type="entry name" value="DnaG_primase"/>
</dbReference>
<comment type="catalytic activity">
    <reaction evidence="12">
        <text>ssDNA + n NTP = ssDNA/pppN(pN)n-1 hybrid + (n-1) diphosphate.</text>
        <dbReference type="EC" id="2.7.7.101"/>
    </reaction>
</comment>
<evidence type="ECO:0000256" key="8">
    <source>
        <dbReference type="ARBA" id="ARBA00022833"/>
    </source>
</evidence>
<keyword evidence="10 12" id="KW-0238">DNA-binding</keyword>
<dbReference type="PROSITE" id="PS50880">
    <property type="entry name" value="TOPRIM"/>
    <property type="match status" value="1"/>
</dbReference>
<evidence type="ECO:0000256" key="11">
    <source>
        <dbReference type="ARBA" id="ARBA00023163"/>
    </source>
</evidence>
<dbReference type="Gene3D" id="1.10.860.10">
    <property type="entry name" value="DNAb Helicase, Chain A"/>
    <property type="match status" value="1"/>
</dbReference>
<comment type="domain">
    <text evidence="12">Contains an N-terminal zinc-binding domain, a central core domain that contains the primase activity, and a C-terminal DnaB-binding domain.</text>
</comment>
<comment type="caution">
    <text evidence="15">The sequence shown here is derived from an EMBL/GenBank/DDBJ whole genome shotgun (WGS) entry which is preliminary data.</text>
</comment>
<evidence type="ECO:0000256" key="9">
    <source>
        <dbReference type="ARBA" id="ARBA00022842"/>
    </source>
</evidence>
<sequence>MGELCGGEYLVIDKSVISEIKNSLNIVDVIGEVVPLQKAGRNYLGNCPFHKEKTPSFNVVEDKQFYHCFGCGKSGDVFKFIEEFRNVTFAESVNILGERLGLAPLVQTNSSPSQHHSPHQSLYQINQEAAKFYHAVLMTTKIGEEAKQYLYQRGIDDELIRHFNLGLAPDESDFLYQAMAKKFDEDAIAQSGLFTLSDNNRVYDSFRNRIMFPLKDDRGRGIGFSGRIWTEADVANQQAKYKNTRATVIFNKSYELYHLDGAKAVAAKEHELFLMEGFMDVIAAYRSGIENAVASMGTALTPEHVQHLKRFTKKVILTYDGDNAGQNAIAKSLDLLKDFQTEIVQIPNQMDPDEFLQKNSPEELAKLLKESRISDVEFWIQYLKPANTDNLQAEIAFVEQIAPIVASAQSITAQNTYITKIAELLPDFDYFQVEQAVNSVRVRTRTQVQQQPSQRATIVELPMAKRLTALVKAENQLLHRLLHFPYLLQEYRNREEFRFETQTLQTLYALLCQNGELTSIDLNHLDEATQQAYYQVLEENLPDEIAEGELQEIEARRDRFLEEQDLRKQSQLIRDSSNQGDVDSAVAALEALIAQKRRME</sequence>
<keyword evidence="8 12" id="KW-0862">Zinc</keyword>
<keyword evidence="9" id="KW-0460">Magnesium</keyword>
<evidence type="ECO:0000256" key="4">
    <source>
        <dbReference type="ARBA" id="ARBA00022695"/>
    </source>
</evidence>
<organism evidence="15 16">
    <name type="scientific">Streptococcus caprae</name>
    <dbReference type="NCBI Taxonomy" id="1640501"/>
    <lineage>
        <taxon>Bacteria</taxon>
        <taxon>Bacillati</taxon>
        <taxon>Bacillota</taxon>
        <taxon>Bacilli</taxon>
        <taxon>Lactobacillales</taxon>
        <taxon>Streptococcaceae</taxon>
        <taxon>Streptococcus</taxon>
    </lineage>
</organism>
<keyword evidence="1 12" id="KW-0240">DNA-directed RNA polymerase</keyword>
<dbReference type="InterPro" id="IPR016136">
    <property type="entry name" value="DNA_helicase_N/primase_C"/>
</dbReference>
<evidence type="ECO:0000256" key="10">
    <source>
        <dbReference type="ARBA" id="ARBA00023125"/>
    </source>
</evidence>
<dbReference type="Pfam" id="PF13155">
    <property type="entry name" value="Toprim_2"/>
    <property type="match status" value="1"/>
</dbReference>
<dbReference type="SUPFAM" id="SSF56731">
    <property type="entry name" value="DNA primase core"/>
    <property type="match status" value="1"/>
</dbReference>
<keyword evidence="5 12" id="KW-0235">DNA replication</keyword>
<dbReference type="Proteomes" id="UP001595807">
    <property type="component" value="Unassembled WGS sequence"/>
</dbReference>